<evidence type="ECO:0000313" key="9">
    <source>
        <dbReference type="Proteomes" id="UP000654075"/>
    </source>
</evidence>
<dbReference type="GO" id="GO:0005524">
    <property type="term" value="F:ATP binding"/>
    <property type="evidence" value="ECO:0007669"/>
    <property type="project" value="InterPro"/>
</dbReference>
<dbReference type="InterPro" id="IPR000719">
    <property type="entry name" value="Prot_kinase_dom"/>
</dbReference>
<dbReference type="Proteomes" id="UP000654075">
    <property type="component" value="Unassembled WGS sequence"/>
</dbReference>
<proteinExistence type="predicted"/>
<dbReference type="InterPro" id="IPR017907">
    <property type="entry name" value="Znf_RING_CS"/>
</dbReference>
<evidence type="ECO:0000259" key="7">
    <source>
        <dbReference type="PROSITE" id="PS50089"/>
    </source>
</evidence>
<dbReference type="PROSITE" id="PS00518">
    <property type="entry name" value="ZF_RING_1"/>
    <property type="match status" value="1"/>
</dbReference>
<reference evidence="8" key="1">
    <citation type="submission" date="2021-02" db="EMBL/GenBank/DDBJ databases">
        <authorList>
            <person name="Dougan E. K."/>
            <person name="Rhodes N."/>
            <person name="Thang M."/>
            <person name="Chan C."/>
        </authorList>
    </citation>
    <scope>NUCLEOTIDE SEQUENCE</scope>
</reference>
<keyword evidence="3" id="KW-0862">Zinc</keyword>
<dbReference type="InterPro" id="IPR013083">
    <property type="entry name" value="Znf_RING/FYVE/PHD"/>
</dbReference>
<dbReference type="EMBL" id="CAJNNV010032542">
    <property type="protein sequence ID" value="CAE8640288.1"/>
    <property type="molecule type" value="Genomic_DNA"/>
</dbReference>
<feature type="compositionally biased region" description="Polar residues" evidence="5">
    <location>
        <begin position="1044"/>
        <end position="1054"/>
    </location>
</feature>
<organism evidence="8 9">
    <name type="scientific">Polarella glacialis</name>
    <name type="common">Dinoflagellate</name>
    <dbReference type="NCBI Taxonomy" id="89957"/>
    <lineage>
        <taxon>Eukaryota</taxon>
        <taxon>Sar</taxon>
        <taxon>Alveolata</taxon>
        <taxon>Dinophyceae</taxon>
        <taxon>Suessiales</taxon>
        <taxon>Suessiaceae</taxon>
        <taxon>Polarella</taxon>
    </lineage>
</organism>
<dbReference type="Gene3D" id="3.30.40.10">
    <property type="entry name" value="Zinc/RING finger domain, C3HC4 (zinc finger)"/>
    <property type="match status" value="1"/>
</dbReference>
<feature type="compositionally biased region" description="Low complexity" evidence="5">
    <location>
        <begin position="707"/>
        <end position="718"/>
    </location>
</feature>
<comment type="caution">
    <text evidence="8">The sequence shown here is derived from an EMBL/GenBank/DDBJ whole genome shotgun (WGS) entry which is preliminary data.</text>
</comment>
<keyword evidence="1" id="KW-0479">Metal-binding</keyword>
<evidence type="ECO:0000256" key="2">
    <source>
        <dbReference type="ARBA" id="ARBA00022771"/>
    </source>
</evidence>
<feature type="region of interest" description="Disordered" evidence="5">
    <location>
        <begin position="685"/>
        <end position="818"/>
    </location>
</feature>
<keyword evidence="2 4" id="KW-0863">Zinc-finger</keyword>
<dbReference type="Gene3D" id="1.10.510.10">
    <property type="entry name" value="Transferase(Phosphotransferase) domain 1"/>
    <property type="match status" value="1"/>
</dbReference>
<feature type="domain" description="Protein kinase" evidence="6">
    <location>
        <begin position="1"/>
        <end position="92"/>
    </location>
</feature>
<evidence type="ECO:0000256" key="1">
    <source>
        <dbReference type="ARBA" id="ARBA00022723"/>
    </source>
</evidence>
<evidence type="ECO:0000259" key="6">
    <source>
        <dbReference type="PROSITE" id="PS50011"/>
    </source>
</evidence>
<sequence>MWAAGTLMVFLLAHEYPFVDKSGRLLKNELLKGDLPIWAGDAFSSLFQRVQEVAGLRRKRPSPVARDLVRRLLQPRRKERPHASEALTHAWFRAPPPSIVQENELADDIPLLQWADFEEGFAGIHQELSQVAQGVVNYGADIQVGYSGCEPLVRLDPNDDRLINCVVCYNSSGNFGFACPQCHHSVCISCLLKLPKPECPHCRKQASDVAAAQHVARFAEAFNAEDLLKHSEAALQAALQAGTAVTDEFGKVEMSIDISLPRHPRNEEEWKRRDACHLCKAPSSATNHICPACNASVCFPCARANLAQDRRCPSCGDVGRNAQALSQYLAAGEAWDAALMMGQGMFGALSTGAEALTTRAFSTSYGDGYPVATSAYDPSVLSRHMAAQAQLPMNHNCHFCNCEAGSFDLACARCTQTVCSRCIGDRLATHPRCPRCGDREVFNENAVRMALGAAQVGSAAMLPDAESFPSLIQAKMLMLTFERIHEGASTRETRDGAFLEKRPGPFAGARPGPPAAARGALLWLEKHAACFSVIITQEFLVLWVLIHACFGVLPDRSPRSCPSPSDCRMLAFVFYFVVGSGIGAYNAQEIRPCLEETVILIKQKGKGDGTLQPVNLGASPMEAGFKDAGRRLFRSESRNVSQWSLSNHGSAKTEEPAKPQRAVSLYRNHSQWSIHGHCPQAAVASREHTVRRSLTPQPGSPARGTFVRSAAPARSVSATRMRPSPAEATAPPCVSPPSVARDASPQRPALPLGSSREKLRVFEPPPRGRCASFRSDNSLSTRAPSPMPLGTRAPSPMRRGASPAVSERGGTRAVGGHAAGAASPIAGFAATGVSGDRGERRHTGAAPEAGVMASQYGCLPAAPEAGRPLCPCPLPLQPGNWERTRLGQSRSEAALLVATDAPQPRRVLKAPTPSFVPERRKSTWTGPPPPPRASNRTLQRGSKALPTGPMYLEEVSNRAYGQAYTDGSATPAGVASPAPRHRSVSAQRTFGRGTEVASPAPLHRSVSDQRNFGRGTEALPAGKMWVEGSTHDDYGSMYRFNGPRTPTVTTGPSR</sequence>
<evidence type="ECO:0000256" key="3">
    <source>
        <dbReference type="ARBA" id="ARBA00022833"/>
    </source>
</evidence>
<dbReference type="SUPFAM" id="SSF57850">
    <property type="entry name" value="RING/U-box"/>
    <property type="match status" value="1"/>
</dbReference>
<feature type="compositionally biased region" description="Polar residues" evidence="5">
    <location>
        <begin position="774"/>
        <end position="783"/>
    </location>
</feature>
<dbReference type="GO" id="GO:0008270">
    <property type="term" value="F:zinc ion binding"/>
    <property type="evidence" value="ECO:0007669"/>
    <property type="project" value="UniProtKB-KW"/>
</dbReference>
<feature type="region of interest" description="Disordered" evidence="5">
    <location>
        <begin position="902"/>
        <end position="942"/>
    </location>
</feature>
<dbReference type="AlphaFoldDB" id="A0A813HS04"/>
<dbReference type="InterPro" id="IPR011009">
    <property type="entry name" value="Kinase-like_dom_sf"/>
</dbReference>
<accession>A0A813HS04</accession>
<evidence type="ECO:0000313" key="8">
    <source>
        <dbReference type="EMBL" id="CAE8640288.1"/>
    </source>
</evidence>
<protein>
    <submittedName>
        <fullName evidence="8">Uncharacterized protein</fullName>
    </submittedName>
</protein>
<dbReference type="GO" id="GO:0004672">
    <property type="term" value="F:protein kinase activity"/>
    <property type="evidence" value="ECO:0007669"/>
    <property type="project" value="InterPro"/>
</dbReference>
<keyword evidence="9" id="KW-1185">Reference proteome</keyword>
<dbReference type="PROSITE" id="PS50011">
    <property type="entry name" value="PROTEIN_KINASE_DOM"/>
    <property type="match status" value="1"/>
</dbReference>
<gene>
    <name evidence="8" type="ORF">PGLA1383_LOCUS55186</name>
</gene>
<name>A0A813HS04_POLGL</name>
<feature type="region of interest" description="Disordered" evidence="5">
    <location>
        <begin position="992"/>
        <end position="1016"/>
    </location>
</feature>
<dbReference type="InterPro" id="IPR001841">
    <property type="entry name" value="Znf_RING"/>
</dbReference>
<feature type="domain" description="RING-type" evidence="7">
    <location>
        <begin position="165"/>
        <end position="203"/>
    </location>
</feature>
<dbReference type="SUPFAM" id="SSF56112">
    <property type="entry name" value="Protein kinase-like (PK-like)"/>
    <property type="match status" value="1"/>
</dbReference>
<evidence type="ECO:0000256" key="4">
    <source>
        <dbReference type="PROSITE-ProRule" id="PRU00175"/>
    </source>
</evidence>
<dbReference type="PROSITE" id="PS50089">
    <property type="entry name" value="ZF_RING_2"/>
    <property type="match status" value="1"/>
</dbReference>
<dbReference type="OrthoDB" id="10680523at2759"/>
<feature type="region of interest" description="Disordered" evidence="5">
    <location>
        <begin position="1033"/>
        <end position="1054"/>
    </location>
</feature>
<evidence type="ECO:0000256" key="5">
    <source>
        <dbReference type="SAM" id="MobiDB-lite"/>
    </source>
</evidence>